<dbReference type="SMART" id="SM00448">
    <property type="entry name" value="REC"/>
    <property type="match status" value="1"/>
</dbReference>
<dbReference type="EMBL" id="UOFW01000227">
    <property type="protein sequence ID" value="VAX07906.1"/>
    <property type="molecule type" value="Genomic_DNA"/>
</dbReference>
<dbReference type="AlphaFoldDB" id="A0A3B1APM5"/>
<protein>
    <submittedName>
        <fullName evidence="3">Two-component transcriptional response regulator, LuxR family</fullName>
    </submittedName>
</protein>
<dbReference type="Gene3D" id="3.40.50.2300">
    <property type="match status" value="1"/>
</dbReference>
<dbReference type="InterPro" id="IPR050595">
    <property type="entry name" value="Bact_response_regulator"/>
</dbReference>
<sequence length="129" mass="14090">MPELKRILYVEDEADIRAVAKIALEVVGGFELKACSSGQEALAEVADFGPDLLLLDVMMPGMDGPTTLETLWQLPELSDVPAIFMTAKVQPEEVIVLKKAGVLDVLTKPFDPMGLADQIRTIWRAHSAE</sequence>
<proteinExistence type="predicted"/>
<dbReference type="PANTHER" id="PTHR44591">
    <property type="entry name" value="STRESS RESPONSE REGULATOR PROTEIN 1"/>
    <property type="match status" value="1"/>
</dbReference>
<organism evidence="3">
    <name type="scientific">hydrothermal vent metagenome</name>
    <dbReference type="NCBI Taxonomy" id="652676"/>
    <lineage>
        <taxon>unclassified sequences</taxon>
        <taxon>metagenomes</taxon>
        <taxon>ecological metagenomes</taxon>
    </lineage>
</organism>
<dbReference type="SUPFAM" id="SSF52172">
    <property type="entry name" value="CheY-like"/>
    <property type="match status" value="1"/>
</dbReference>
<keyword evidence="1" id="KW-0597">Phosphoprotein</keyword>
<dbReference type="PANTHER" id="PTHR44591:SF3">
    <property type="entry name" value="RESPONSE REGULATORY DOMAIN-CONTAINING PROTEIN"/>
    <property type="match status" value="1"/>
</dbReference>
<evidence type="ECO:0000256" key="1">
    <source>
        <dbReference type="ARBA" id="ARBA00022553"/>
    </source>
</evidence>
<dbReference type="GO" id="GO:0000160">
    <property type="term" value="P:phosphorelay signal transduction system"/>
    <property type="evidence" value="ECO:0007669"/>
    <property type="project" value="InterPro"/>
</dbReference>
<name>A0A3B1APM5_9ZZZZ</name>
<dbReference type="PROSITE" id="PS50110">
    <property type="entry name" value="RESPONSE_REGULATORY"/>
    <property type="match status" value="1"/>
</dbReference>
<feature type="domain" description="Response regulatory" evidence="2">
    <location>
        <begin position="6"/>
        <end position="123"/>
    </location>
</feature>
<accession>A0A3B1APM5</accession>
<evidence type="ECO:0000259" key="2">
    <source>
        <dbReference type="PROSITE" id="PS50110"/>
    </source>
</evidence>
<evidence type="ECO:0000313" key="3">
    <source>
        <dbReference type="EMBL" id="VAX07906.1"/>
    </source>
</evidence>
<dbReference type="InterPro" id="IPR011006">
    <property type="entry name" value="CheY-like_superfamily"/>
</dbReference>
<dbReference type="InterPro" id="IPR001789">
    <property type="entry name" value="Sig_transdc_resp-reg_receiver"/>
</dbReference>
<reference evidence="3" key="1">
    <citation type="submission" date="2018-06" db="EMBL/GenBank/DDBJ databases">
        <authorList>
            <person name="Zhirakovskaya E."/>
        </authorList>
    </citation>
    <scope>NUCLEOTIDE SEQUENCE</scope>
</reference>
<dbReference type="Pfam" id="PF00072">
    <property type="entry name" value="Response_reg"/>
    <property type="match status" value="1"/>
</dbReference>
<gene>
    <name evidence="3" type="ORF">MNBD_ALPHA03-303</name>
</gene>